<dbReference type="PANTHER" id="PTHR23311:SF6">
    <property type="entry name" value="LEUCINE-RICH REPEAT-CONTAINING PROTEIN 36"/>
    <property type="match status" value="1"/>
</dbReference>
<evidence type="ECO:0000256" key="5">
    <source>
        <dbReference type="SAM" id="MobiDB-lite"/>
    </source>
</evidence>
<accession>A0A2D0Q559</accession>
<sequence>MNSGKAAKEKKKTQSDQRDLMSNTLVSADKELRQFGVMELHNSSLDEYDKLSPGPSHSVLRSPSSPPPRSKDLRVTFQQERSNSFPKTMPFCRIIKQNASPLLSRTDQQSVLTRTQSTPEIRSLYLDSEPTEGTNKHWDKNFRDAVLSWTSMNHPLAETHTELESHTDRLLRLTRDLYESTHLPDAAIQFFEMRQEERSPVHRLCMNSFLQPDKQETEQTSKQRLKTKEQLIVPEAQGSSLSGPAVQPCGPDVCAVLRTLLDLVDEHWNGQNSLHLNLNFMAKAILLLLPLTNPVPPSQSEDKYIRGRKDEQKGKRESREWWDVEKSRQVKSMLGNEQGGNEECESCGEHRSAIDVSKVRQLKRQLAKTQHEQESLKTRLILALKENFVLRAEKMKIITTLENDTTLLDLGVHLDRETKVLQQQDKLLKQLERTLHLLQDNHRSLVSRNDLLQNLIKRTSKMQ</sequence>
<evidence type="ECO:0000256" key="2">
    <source>
        <dbReference type="ARBA" id="ARBA00022737"/>
    </source>
</evidence>
<protein>
    <submittedName>
        <fullName evidence="7">Leucine-rich repeat-containing protein 36</fullName>
    </submittedName>
</protein>
<dbReference type="Proteomes" id="UP000221080">
    <property type="component" value="Chromosome 27"/>
</dbReference>
<keyword evidence="1" id="KW-0433">Leucine-rich repeat</keyword>
<keyword evidence="2" id="KW-0677">Repeat</keyword>
<gene>
    <name evidence="7" type="primary">LOC108259140</name>
</gene>
<evidence type="ECO:0000256" key="3">
    <source>
        <dbReference type="ARBA" id="ARBA00023054"/>
    </source>
</evidence>
<dbReference type="InterPro" id="IPR055320">
    <property type="entry name" value="CEP72-like"/>
</dbReference>
<keyword evidence="3 4" id="KW-0175">Coiled coil</keyword>
<evidence type="ECO:0000313" key="7">
    <source>
        <dbReference type="RefSeq" id="XP_017313853.1"/>
    </source>
</evidence>
<keyword evidence="6" id="KW-1185">Reference proteome</keyword>
<feature type="region of interest" description="Disordered" evidence="5">
    <location>
        <begin position="1"/>
        <end position="25"/>
    </location>
</feature>
<organism evidence="6 7">
    <name type="scientific">Ictalurus punctatus</name>
    <name type="common">Channel catfish</name>
    <name type="synonym">Silurus punctatus</name>
    <dbReference type="NCBI Taxonomy" id="7998"/>
    <lineage>
        <taxon>Eukaryota</taxon>
        <taxon>Metazoa</taxon>
        <taxon>Chordata</taxon>
        <taxon>Craniata</taxon>
        <taxon>Vertebrata</taxon>
        <taxon>Euteleostomi</taxon>
        <taxon>Actinopterygii</taxon>
        <taxon>Neopterygii</taxon>
        <taxon>Teleostei</taxon>
        <taxon>Ostariophysi</taxon>
        <taxon>Siluriformes</taxon>
        <taxon>Ictaluridae</taxon>
        <taxon>Ictalurus</taxon>
    </lineage>
</organism>
<reference evidence="6" key="1">
    <citation type="journal article" date="2016" name="Nat. Commun.">
        <title>The channel catfish genome sequence provides insights into the evolution of scale formation in teleosts.</title>
        <authorList>
            <person name="Liu Z."/>
            <person name="Liu S."/>
            <person name="Yao J."/>
            <person name="Bao L."/>
            <person name="Zhang J."/>
            <person name="Li Y."/>
            <person name="Jiang C."/>
            <person name="Sun L."/>
            <person name="Wang R."/>
            <person name="Zhang Y."/>
            <person name="Zhou T."/>
            <person name="Zeng Q."/>
            <person name="Fu Q."/>
            <person name="Gao S."/>
            <person name="Li N."/>
            <person name="Koren S."/>
            <person name="Jiang Y."/>
            <person name="Zimin A."/>
            <person name="Xu P."/>
            <person name="Phillippy A.M."/>
            <person name="Geng X."/>
            <person name="Song L."/>
            <person name="Sun F."/>
            <person name="Li C."/>
            <person name="Wang X."/>
            <person name="Chen A."/>
            <person name="Jin Y."/>
            <person name="Yuan Z."/>
            <person name="Yang Y."/>
            <person name="Tan S."/>
            <person name="Peatman E."/>
            <person name="Lu J."/>
            <person name="Qin Z."/>
            <person name="Dunham R."/>
            <person name="Li Z."/>
            <person name="Sonstegard T."/>
            <person name="Feng J."/>
            <person name="Danzmann R.G."/>
            <person name="Schroeder S."/>
            <person name="Scheffler B."/>
            <person name="Duke M.V."/>
            <person name="Ballard L."/>
            <person name="Kucuktas H."/>
            <person name="Kaltenboeck L."/>
            <person name="Liu H."/>
            <person name="Armbruster J."/>
            <person name="Xie Y."/>
            <person name="Kirby M.L."/>
            <person name="Tian Y."/>
            <person name="Flanagan M.E."/>
            <person name="Mu W."/>
            <person name="Waldbieser G.C."/>
        </authorList>
    </citation>
    <scope>NUCLEOTIDE SEQUENCE [LARGE SCALE GENOMIC DNA]</scope>
    <source>
        <strain evidence="6">SDA103</strain>
    </source>
</reference>
<reference evidence="7" key="2">
    <citation type="submission" date="2025-08" db="UniProtKB">
        <authorList>
            <consortium name="RefSeq"/>
        </authorList>
    </citation>
    <scope>IDENTIFICATION</scope>
    <source>
        <tissue evidence="7">Blood</tissue>
    </source>
</reference>
<dbReference type="KEGG" id="ipu:108259140"/>
<feature type="coiled-coil region" evidence="4">
    <location>
        <begin position="414"/>
        <end position="448"/>
    </location>
</feature>
<name>A0A2D0Q559_ICTPU</name>
<dbReference type="GeneID" id="108259140"/>
<dbReference type="PANTHER" id="PTHR23311">
    <property type="entry name" value="HEAT SHOCK REGULATED 2"/>
    <property type="match status" value="1"/>
</dbReference>
<dbReference type="RefSeq" id="XP_017313853.1">
    <property type="nucleotide sequence ID" value="XM_017458364.3"/>
</dbReference>
<evidence type="ECO:0000313" key="6">
    <source>
        <dbReference type="Proteomes" id="UP000221080"/>
    </source>
</evidence>
<dbReference type="OrthoDB" id="676979at2759"/>
<evidence type="ECO:0000256" key="4">
    <source>
        <dbReference type="SAM" id="Coils"/>
    </source>
</evidence>
<feature type="region of interest" description="Disordered" evidence="5">
    <location>
        <begin position="297"/>
        <end position="320"/>
    </location>
</feature>
<evidence type="ECO:0000256" key="1">
    <source>
        <dbReference type="ARBA" id="ARBA00022614"/>
    </source>
</evidence>
<feature type="region of interest" description="Disordered" evidence="5">
    <location>
        <begin position="46"/>
        <end position="72"/>
    </location>
</feature>
<proteinExistence type="predicted"/>
<feature type="compositionally biased region" description="Basic and acidic residues" evidence="5">
    <location>
        <begin position="300"/>
        <end position="320"/>
    </location>
</feature>
<dbReference type="AlphaFoldDB" id="A0A2D0Q559"/>